<evidence type="ECO:0000256" key="5">
    <source>
        <dbReference type="ARBA" id="ARBA00023002"/>
    </source>
</evidence>
<dbReference type="Pfam" id="PF14479">
    <property type="entry name" value="HeLo"/>
    <property type="match status" value="1"/>
</dbReference>
<evidence type="ECO:0008006" key="12">
    <source>
        <dbReference type="Google" id="ProtNLM"/>
    </source>
</evidence>
<accession>A0A364LBY3</accession>
<comment type="similarity">
    <text evidence="2">Belongs to the paxM FAD-dependent monooxygenase family.</text>
</comment>
<keyword evidence="5" id="KW-0560">Oxidoreductase</keyword>
<dbReference type="InterPro" id="IPR050493">
    <property type="entry name" value="FAD-dep_Monooxygenase_BioMet"/>
</dbReference>
<dbReference type="OrthoDB" id="16820at2759"/>
<comment type="caution">
    <text evidence="10">The sequence shown here is derived from an EMBL/GenBank/DDBJ whole genome shotgun (WGS) entry which is preliminary data.</text>
</comment>
<dbReference type="Pfam" id="PF01494">
    <property type="entry name" value="FAD_binding_3"/>
    <property type="match status" value="1"/>
</dbReference>
<evidence type="ECO:0000256" key="6">
    <source>
        <dbReference type="ARBA" id="ARBA00023033"/>
    </source>
</evidence>
<name>A0A364LBY3_TALAM</name>
<feature type="domain" description="Fungal STAND N-terminal Goodbye" evidence="9">
    <location>
        <begin position="278"/>
        <end position="402"/>
    </location>
</feature>
<comment type="cofactor">
    <cofactor evidence="1">
        <name>FAD</name>
        <dbReference type="ChEBI" id="CHEBI:57692"/>
    </cofactor>
</comment>
<feature type="domain" description="FAD-binding" evidence="7">
    <location>
        <begin position="860"/>
        <end position="1089"/>
    </location>
</feature>
<dbReference type="GO" id="GO:0004497">
    <property type="term" value="F:monooxygenase activity"/>
    <property type="evidence" value="ECO:0007669"/>
    <property type="project" value="UniProtKB-KW"/>
</dbReference>
<dbReference type="AlphaFoldDB" id="A0A364LBY3"/>
<dbReference type="InterPro" id="IPR029058">
    <property type="entry name" value="AB_hydrolase_fold"/>
</dbReference>
<keyword evidence="6" id="KW-0503">Monooxygenase</keyword>
<dbReference type="RefSeq" id="XP_040737803.1">
    <property type="nucleotide sequence ID" value="XM_040882203.1"/>
</dbReference>
<dbReference type="PANTHER" id="PTHR13789">
    <property type="entry name" value="MONOOXYGENASE"/>
    <property type="match status" value="1"/>
</dbReference>
<keyword evidence="4" id="KW-0274">FAD</keyword>
<dbReference type="Proteomes" id="UP000249363">
    <property type="component" value="Unassembled WGS sequence"/>
</dbReference>
<dbReference type="Gene3D" id="3.50.50.60">
    <property type="entry name" value="FAD/NAD(P)-binding domain"/>
    <property type="match status" value="1"/>
</dbReference>
<evidence type="ECO:0000313" key="10">
    <source>
        <dbReference type="EMBL" id="RAO73289.1"/>
    </source>
</evidence>
<keyword evidence="11" id="KW-1185">Reference proteome</keyword>
<dbReference type="InterPro" id="IPR002938">
    <property type="entry name" value="FAD-bd"/>
</dbReference>
<reference evidence="10 11" key="1">
    <citation type="journal article" date="2017" name="Biotechnol. Biofuels">
        <title>Differential beta-glucosidase expression as a function of carbon source availability in Talaromyces amestolkiae: a genomic and proteomic approach.</title>
        <authorList>
            <person name="de Eugenio L.I."/>
            <person name="Mendez-Liter J.A."/>
            <person name="Nieto-Dominguez M."/>
            <person name="Alonso L."/>
            <person name="Gil-Munoz J."/>
            <person name="Barriuso J."/>
            <person name="Prieto A."/>
            <person name="Martinez M.J."/>
        </authorList>
    </citation>
    <scope>NUCLEOTIDE SEQUENCE [LARGE SCALE GENOMIC DNA]</scope>
    <source>
        <strain evidence="10 11">CIB</strain>
    </source>
</reference>
<dbReference type="Gene3D" id="1.20.120.1020">
    <property type="entry name" value="Prion-inhibition and propagation, HeLo domain"/>
    <property type="match status" value="1"/>
</dbReference>
<protein>
    <recommendedName>
        <fullName evidence="12">FAD-binding domain-containing protein</fullName>
    </recommendedName>
</protein>
<evidence type="ECO:0000259" key="9">
    <source>
        <dbReference type="Pfam" id="PF17109"/>
    </source>
</evidence>
<sequence>MSINIVKDPSDARVDIVLVPGLKVDQKDWTSADSSIFWPEKLLATQIPKARILVFEYDEDPTLDVFWNKRDLISSNSDDLVNSLLDERRAEKAERPLIFIAHCLGGLVVENPRIIQALMRASKNEKKRQLVTCAAGLVLLGTPHYQHGTLSEAKKYFQLAQKDVPSDADLQALSKHVLAIPEAFAQFIQANPVNVESFYEGSPVSINNDQGDEIEVVEEAVAKLPGDSSDPTMLKGNHHQMSRFGSEKDKDFKNVSRVLVDWVDDLPEPEEKDLAQLWQAAIQDYEKTTGKSLLLARQFGSTEEVMGATEELSNKFKNFRDDKSKVSKVRTAFKNNLWLIQTVVNTIQTVGNAASAFPPAMPASLIFSAFGQVMQSFADVSADYDKIMGFFEFTHRFWDRLSIIDQKLPDLPQFQRCVSRVFSSILKICAIAQKYSTEKRMKKWFDNLLSGSDGELTGATTVLEEAINELSQAVGLTTLRTVQILDEVVQSMNGNIQFLVSNANLIDERTRSIESNTNTIIEQNQDLALKQNNMTNMQQETLQEMAQQSRMLDSIVGYFGSIQMSQNFGRKSFQDSILKLGVVRLRLTRWSQAVGLKDLNNVQTLRHVKISDEDLPMVKELLGRIMESFDDAERTSSRIKKRNPSLSSGGVLDPAKELDEAAASLHQKMDTIVKTRQGKEEQSEDEQTELILYEDKNFTRLIEDISDSVNDLVNLFPAVEEMQQKLCDEEVSEMNKAENALSLLKEAADGQDNMLSKTVIKVIESTTTYNNSVVFQGTNSGDFFSIGRNIIAHLYNHYPNLAAECERINYSGLIAYHKLNGERISGPEAVPIGKPTMTLNDGSEKFIPFNRHHRPKFVAALLAQVRNLGIEVIFGAKVVDYFEDLDRQKAGVVLESGAKMEADVVVAADGIGTKSNKLVNPGEDDKAYSSGMSIFRTSFPVELALADPEVRDRWPLLDGDVPCLEIWGGDNMSFFVQRYSDIMCWLMTHKSTGKGLESWSQPIPLSTVLNLTSTIPNFPDVANRLIQSTPVDGIIDWEIMWRDPRSNWVSPGGGRVVQVGDSAHTFLPSSGSGATQAMEDAISLATCLQIGGKGNVSIATRVHNKLRFERVSCVQLSGFMNHQKQSNPVYSADSEDEESFKISLGDWMVMYDSEKYTYAHYGEVLNHLISGAPFEATNIPRGYTYKPWTIKELLGKINRGEKIHFEGDWS</sequence>
<organism evidence="10 11">
    <name type="scientific">Talaromyces amestolkiae</name>
    <dbReference type="NCBI Taxonomy" id="1196081"/>
    <lineage>
        <taxon>Eukaryota</taxon>
        <taxon>Fungi</taxon>
        <taxon>Dikarya</taxon>
        <taxon>Ascomycota</taxon>
        <taxon>Pezizomycotina</taxon>
        <taxon>Eurotiomycetes</taxon>
        <taxon>Eurotiomycetidae</taxon>
        <taxon>Eurotiales</taxon>
        <taxon>Trichocomaceae</taxon>
        <taxon>Talaromyces</taxon>
        <taxon>Talaromyces sect. Talaromyces</taxon>
    </lineage>
</organism>
<dbReference type="InterPro" id="IPR029498">
    <property type="entry name" value="HeLo_dom"/>
</dbReference>
<dbReference type="InterPro" id="IPR038305">
    <property type="entry name" value="HeLo_sf"/>
</dbReference>
<dbReference type="InterPro" id="IPR036188">
    <property type="entry name" value="FAD/NAD-bd_sf"/>
</dbReference>
<dbReference type="PRINTS" id="PR00420">
    <property type="entry name" value="RNGMNOXGNASE"/>
</dbReference>
<proteinExistence type="inferred from homology"/>
<evidence type="ECO:0000256" key="3">
    <source>
        <dbReference type="ARBA" id="ARBA00022630"/>
    </source>
</evidence>
<dbReference type="Pfam" id="PF17109">
    <property type="entry name" value="Goodbye"/>
    <property type="match status" value="1"/>
</dbReference>
<evidence type="ECO:0000313" key="11">
    <source>
        <dbReference type="Proteomes" id="UP000249363"/>
    </source>
</evidence>
<keyword evidence="3" id="KW-0285">Flavoprotein</keyword>
<dbReference type="EMBL" id="MIKG01000023">
    <property type="protein sequence ID" value="RAO73289.1"/>
    <property type="molecule type" value="Genomic_DNA"/>
</dbReference>
<dbReference type="GeneID" id="63798515"/>
<dbReference type="GO" id="GO:0071949">
    <property type="term" value="F:FAD binding"/>
    <property type="evidence" value="ECO:0007669"/>
    <property type="project" value="InterPro"/>
</dbReference>
<dbReference type="InterPro" id="IPR031350">
    <property type="entry name" value="Goodbye_dom"/>
</dbReference>
<evidence type="ECO:0000256" key="1">
    <source>
        <dbReference type="ARBA" id="ARBA00001974"/>
    </source>
</evidence>
<evidence type="ECO:0000256" key="2">
    <source>
        <dbReference type="ARBA" id="ARBA00007992"/>
    </source>
</evidence>
<dbReference type="PANTHER" id="PTHR13789:SF315">
    <property type="entry name" value="FAD-DEPENDENT MONOOXYGENASE MDPD"/>
    <property type="match status" value="1"/>
</dbReference>
<dbReference type="SUPFAM" id="SSF53474">
    <property type="entry name" value="alpha/beta-Hydrolases"/>
    <property type="match status" value="1"/>
</dbReference>
<dbReference type="Gene3D" id="3.40.50.1820">
    <property type="entry name" value="alpha/beta hydrolase"/>
    <property type="match status" value="1"/>
</dbReference>
<evidence type="ECO:0000256" key="4">
    <source>
        <dbReference type="ARBA" id="ARBA00022827"/>
    </source>
</evidence>
<evidence type="ECO:0000259" key="7">
    <source>
        <dbReference type="Pfam" id="PF01494"/>
    </source>
</evidence>
<dbReference type="SUPFAM" id="SSF51905">
    <property type="entry name" value="FAD/NAD(P)-binding domain"/>
    <property type="match status" value="1"/>
</dbReference>
<evidence type="ECO:0000259" key="8">
    <source>
        <dbReference type="Pfam" id="PF14479"/>
    </source>
</evidence>
<gene>
    <name evidence="10" type="ORF">BHQ10_009301</name>
</gene>
<feature type="domain" description="Prion-inhibition and propagation HeLo" evidence="8">
    <location>
        <begin position="553"/>
        <end position="744"/>
    </location>
</feature>